<dbReference type="EMBL" id="JAPDGR010000219">
    <property type="protein sequence ID" value="KAJ2993366.1"/>
    <property type="molecule type" value="Genomic_DNA"/>
</dbReference>
<keyword evidence="2" id="KW-1185">Reference proteome</keyword>
<sequence>MSRRNPKLSDQQWDDHKALIREWYIVQDKPLKEVHSKLKEQGLEATTHQIETKLKKWKFRKNVDKQEWISIDRLIAKRKRDGRESEVILCGKRMKPETVTRETDRHGDRSTLAQLGLHRASSPLPLNDCQVAVCTPQSINFEFEWPTTLPWLRFSLRELPRILKACQSFALQSQNASSSNLVSAILPKTLRTDMAHIGVSQLAAIIGKSMPEKYPQENLQRAQSLVSRSAEDSIREYLSIIIYNVSNNVLNLLEDDRWEEAMKVLEECGIFRLNIDIGKDKSPTINGFMEKLFMASITRCLPTRPDRYSGDSQAETVAKWLVTSGYCSNTAARTLWTEILYRRPSNYGTQKFIVDCTKHLLDAGVSANITVLYREGFETILEIALQQTWCSGIIFDLAKLLFKHGASKNLDRATHFAIRREETDLVEMIVQHGADLTANMKPLPGSPVHKETALTVAASMGLRQTLQTLERLSILYPLTPLTTFITPDVFVAAAAKEQNDVIRYLYKISPNIMADEDGITPLFAAARWGHLSTCQLLLHLQAASNTWTTARPSPVHAACYGGHKEVVELLIRNGANVRDETIVDSISEEYRLTTGLGMYLDPFEKRPLKWLLVLVNLIKDSDRWGGRVKSLNPDNISCCVAMLIRAGAKLSGSKLYIAARACHLELLAAVIEAGANPNGLDEEGKTALQCALGPGCLYQPGRLYGVVSYLLSRGAQLLGGEVDSAVVLERWEVASLLIQHGGELDCRYGLERAILAGHDAWTTKIFEIEPRIYSAGALFAAIATKNDSLVRSLILNRPAKTSDDPLEITAIATAVMSGNLVLLQDLLAHPPSCRTGPLPLVFSRNPPIISMRSDATEACSRLLGSGFRADELTWVMAAAFNNTAFIQTLLEHGQHYGCISHDHRIPYDHPRPLEIAAERRDKGLAALLLKAGVDVNDYEPYIGRPLLAAVITGDLDMVDYFIQAGADVNAYGGYRVPSSPLQEAVRRGKTHIVHRLVQAGANVNNPPADDGGATALQFAAIGGHLGLAKYLIDQGAQVNAPPARRRGRTALQGAAEHGRLDILEFLLAEGALTSGRWRRRFVKAVKLAIEEDHYVAADLLKQSAGWSQEDEDSLTADWGSLLYANPNSDTESEGDSDEDTESESP</sequence>
<name>A0ACC1PKT7_9PEZI</name>
<accession>A0ACC1PKT7</accession>
<organism evidence="1 2">
    <name type="scientific">Xylaria curta</name>
    <dbReference type="NCBI Taxonomy" id="42375"/>
    <lineage>
        <taxon>Eukaryota</taxon>
        <taxon>Fungi</taxon>
        <taxon>Dikarya</taxon>
        <taxon>Ascomycota</taxon>
        <taxon>Pezizomycotina</taxon>
        <taxon>Sordariomycetes</taxon>
        <taxon>Xylariomycetidae</taxon>
        <taxon>Xylariales</taxon>
        <taxon>Xylariaceae</taxon>
        <taxon>Xylaria</taxon>
    </lineage>
</organism>
<comment type="caution">
    <text evidence="1">The sequence shown here is derived from an EMBL/GenBank/DDBJ whole genome shotgun (WGS) entry which is preliminary data.</text>
</comment>
<evidence type="ECO:0000313" key="2">
    <source>
        <dbReference type="Proteomes" id="UP001143856"/>
    </source>
</evidence>
<evidence type="ECO:0000313" key="1">
    <source>
        <dbReference type="EMBL" id="KAJ2993366.1"/>
    </source>
</evidence>
<protein>
    <submittedName>
        <fullName evidence="1">Uncharacterized protein</fullName>
    </submittedName>
</protein>
<gene>
    <name evidence="1" type="ORF">NUW58_g1864</name>
</gene>
<dbReference type="Proteomes" id="UP001143856">
    <property type="component" value="Unassembled WGS sequence"/>
</dbReference>
<proteinExistence type="predicted"/>
<reference evidence="1" key="1">
    <citation type="submission" date="2022-10" db="EMBL/GenBank/DDBJ databases">
        <title>Genome Sequence of Xylaria curta.</title>
        <authorList>
            <person name="Buettner E."/>
        </authorList>
    </citation>
    <scope>NUCLEOTIDE SEQUENCE</scope>
    <source>
        <strain evidence="1">Babe10</strain>
    </source>
</reference>